<dbReference type="InterPro" id="IPR037232">
    <property type="entry name" value="NADH_quin_OxRdtase_su_C/D-like"/>
</dbReference>
<keyword evidence="3" id="KW-0520">NAD</keyword>
<keyword evidence="3" id="KW-0997">Cell inner membrane</keyword>
<dbReference type="SUPFAM" id="SSF143243">
    <property type="entry name" value="Nqo5-like"/>
    <property type="match status" value="1"/>
</dbReference>
<comment type="function">
    <text evidence="3">NDH-1 shuttles electrons from NADH, via FMN and iron-sulfur (Fe-S) centers, to quinones in the respiratory chain. The immediate electron acceptor for the enzyme in this species is believed to be ubiquinone. Couples the redox reaction to proton translocation (for every two electrons transferred, four hydrogen ions are translocated across the cytoplasmic membrane), and thus conserves the redox energy in a proton gradient.</text>
</comment>
<gene>
    <name evidence="3" type="primary">nuoC</name>
    <name evidence="5" type="ordered locus">Selin_0889</name>
</gene>
<dbReference type="KEGG" id="din:Selin_0889"/>
<dbReference type="InterPro" id="IPR001268">
    <property type="entry name" value="NADH_UbQ_OxRdtase_30kDa_su"/>
</dbReference>
<dbReference type="GO" id="GO:0048038">
    <property type="term" value="F:quinone binding"/>
    <property type="evidence" value="ECO:0007669"/>
    <property type="project" value="UniProtKB-KW"/>
</dbReference>
<dbReference type="AlphaFoldDB" id="E6W2P5"/>
<keyword evidence="3" id="KW-1278">Translocase</keyword>
<dbReference type="HAMAP" id="MF_01357">
    <property type="entry name" value="NDH1_NuoC"/>
    <property type="match status" value="1"/>
</dbReference>
<dbReference type="PANTHER" id="PTHR10884">
    <property type="entry name" value="NADH DEHYDROGENASE UBIQUINONE IRON-SULFUR PROTEIN 3"/>
    <property type="match status" value="1"/>
</dbReference>
<dbReference type="eggNOG" id="COG0852">
    <property type="taxonomic scope" value="Bacteria"/>
</dbReference>
<feature type="domain" description="NADH:ubiquinone oxidoreductase 30kDa subunit" evidence="4">
    <location>
        <begin position="28"/>
        <end position="153"/>
    </location>
</feature>
<comment type="similarity">
    <text evidence="1 3">Belongs to the complex I 30 kDa subunit family.</text>
</comment>
<evidence type="ECO:0000313" key="6">
    <source>
        <dbReference type="Proteomes" id="UP000002572"/>
    </source>
</evidence>
<comment type="catalytic activity">
    <reaction evidence="3">
        <text>a quinone + NADH + 5 H(+)(in) = a quinol + NAD(+) + 4 H(+)(out)</text>
        <dbReference type="Rhea" id="RHEA:57888"/>
        <dbReference type="ChEBI" id="CHEBI:15378"/>
        <dbReference type="ChEBI" id="CHEBI:24646"/>
        <dbReference type="ChEBI" id="CHEBI:57540"/>
        <dbReference type="ChEBI" id="CHEBI:57945"/>
        <dbReference type="ChEBI" id="CHEBI:132124"/>
    </reaction>
</comment>
<proteinExistence type="inferred from homology"/>
<evidence type="ECO:0000259" key="4">
    <source>
        <dbReference type="Pfam" id="PF00329"/>
    </source>
</evidence>
<reference evidence="5 6" key="1">
    <citation type="submission" date="2010-12" db="EMBL/GenBank/DDBJ databases">
        <title>Complete sequence of Desulfurispirillum indicum S5.</title>
        <authorList>
            <consortium name="US DOE Joint Genome Institute"/>
            <person name="Lucas S."/>
            <person name="Copeland A."/>
            <person name="Lapidus A."/>
            <person name="Cheng J.-F."/>
            <person name="Goodwin L."/>
            <person name="Pitluck S."/>
            <person name="Chertkov O."/>
            <person name="Held B."/>
            <person name="Detter J.C."/>
            <person name="Han C."/>
            <person name="Tapia R."/>
            <person name="Land M."/>
            <person name="Hauser L."/>
            <person name="Kyrpides N."/>
            <person name="Ivanova N."/>
            <person name="Mikhailova N."/>
            <person name="Haggblom M."/>
            <person name="Rauschenbach I."/>
            <person name="Bini E."/>
            <person name="Woyke T."/>
        </authorList>
    </citation>
    <scope>NUCLEOTIDE SEQUENCE [LARGE SCALE GENOMIC DNA]</scope>
    <source>
        <strain evidence="6">ATCC BAA-1389 / DSM 22839 / S5</strain>
    </source>
</reference>
<evidence type="ECO:0000313" key="5">
    <source>
        <dbReference type="EMBL" id="ADU65629.1"/>
    </source>
</evidence>
<keyword evidence="3" id="KW-0472">Membrane</keyword>
<dbReference type="HOGENOM" id="CLU_042628_6_0_0"/>
<keyword evidence="3" id="KW-1003">Cell membrane</keyword>
<keyword evidence="3" id="KW-0830">Ubiquinone</keyword>
<evidence type="ECO:0000256" key="1">
    <source>
        <dbReference type="ARBA" id="ARBA00007569"/>
    </source>
</evidence>
<dbReference type="NCBIfam" id="TIGR01961">
    <property type="entry name" value="NuoC_fam"/>
    <property type="match status" value="1"/>
</dbReference>
<dbReference type="EMBL" id="CP002432">
    <property type="protein sequence ID" value="ADU65629.1"/>
    <property type="molecule type" value="Genomic_DNA"/>
</dbReference>
<dbReference type="InParanoid" id="E6W2P5"/>
<keyword evidence="3" id="KW-0874">Quinone</keyword>
<dbReference type="GO" id="GO:0050136">
    <property type="term" value="F:NADH dehydrogenase (quinone) (non-electrogenic) activity"/>
    <property type="evidence" value="ECO:0007669"/>
    <property type="project" value="UniProtKB-UniRule"/>
</dbReference>
<keyword evidence="2 3" id="KW-0813">Transport</keyword>
<comment type="subcellular location">
    <subcellularLocation>
        <location evidence="3">Cell inner membrane</location>
        <topology evidence="3">Peripheral membrane protein</topology>
        <orientation evidence="3">Cytoplasmic side</orientation>
    </subcellularLocation>
</comment>
<sequence length="177" mass="20644">MQEVISRLQSSFSSHIKEVTEYRGQKTVVVDSDAIVDVLALLKNDPELNFQFLLDITVVDYLLYPQRKEARFAVVYMLRSWETNKLLVVKTYVADPQKGVPSVTGLWKSANWAEREAYDQYGVHFSGHPMLKRLLNHKEFIGHPLRKDYPITRRHLCTEPDDLMDEMNQRLQIKGVH</sequence>
<keyword evidence="6" id="KW-1185">Reference proteome</keyword>
<dbReference type="OrthoDB" id="9803286at2"/>
<accession>E6W2P5</accession>
<dbReference type="Pfam" id="PF00329">
    <property type="entry name" value="Complex1_30kDa"/>
    <property type="match status" value="1"/>
</dbReference>
<organism evidence="5 6">
    <name type="scientific">Desulfurispirillum indicum (strain ATCC BAA-1389 / DSM 22839 / S5)</name>
    <dbReference type="NCBI Taxonomy" id="653733"/>
    <lineage>
        <taxon>Bacteria</taxon>
        <taxon>Pseudomonadati</taxon>
        <taxon>Chrysiogenota</taxon>
        <taxon>Chrysiogenia</taxon>
        <taxon>Chrysiogenales</taxon>
        <taxon>Chrysiogenaceae</taxon>
        <taxon>Desulfurispirillum</taxon>
    </lineage>
</organism>
<dbReference type="STRING" id="653733.Selin_0889"/>
<dbReference type="Proteomes" id="UP000002572">
    <property type="component" value="Chromosome"/>
</dbReference>
<dbReference type="GO" id="GO:0005886">
    <property type="term" value="C:plasma membrane"/>
    <property type="evidence" value="ECO:0007669"/>
    <property type="project" value="UniProtKB-SubCell"/>
</dbReference>
<comment type="subunit">
    <text evidence="3">NDH-1 is composed of 14 different subunits. Subunits NuoB, C, D, E, F, and G constitute the peripheral sector of the complex.</text>
</comment>
<dbReference type="GO" id="GO:0008137">
    <property type="term" value="F:NADH dehydrogenase (ubiquinone) activity"/>
    <property type="evidence" value="ECO:0007669"/>
    <property type="project" value="InterPro"/>
</dbReference>
<protein>
    <recommendedName>
        <fullName evidence="3">NADH-quinone oxidoreductase subunit C</fullName>
        <ecNumber evidence="3">7.1.1.-</ecNumber>
    </recommendedName>
    <alternativeName>
        <fullName evidence="3">NADH dehydrogenase I subunit C</fullName>
    </alternativeName>
    <alternativeName>
        <fullName evidence="3">NDH-1 subunit C</fullName>
    </alternativeName>
</protein>
<evidence type="ECO:0000256" key="2">
    <source>
        <dbReference type="ARBA" id="ARBA00022448"/>
    </source>
</evidence>
<dbReference type="Gene3D" id="3.30.460.80">
    <property type="entry name" value="NADH:ubiquinone oxidoreductase, 30kDa subunit"/>
    <property type="match status" value="1"/>
</dbReference>
<dbReference type="InterPro" id="IPR010218">
    <property type="entry name" value="NADH_DH_suC"/>
</dbReference>
<dbReference type="EC" id="7.1.1.-" evidence="3"/>
<dbReference type="PANTHER" id="PTHR10884:SF14">
    <property type="entry name" value="NADH DEHYDROGENASE [UBIQUINONE] IRON-SULFUR PROTEIN 3, MITOCHONDRIAL"/>
    <property type="match status" value="1"/>
</dbReference>
<evidence type="ECO:0000256" key="3">
    <source>
        <dbReference type="HAMAP-Rule" id="MF_01357"/>
    </source>
</evidence>
<name>E6W2P5_DESIS</name>